<organism evidence="8 9">
    <name type="scientific">Legionella quinlivanii</name>
    <dbReference type="NCBI Taxonomy" id="45073"/>
    <lineage>
        <taxon>Bacteria</taxon>
        <taxon>Pseudomonadati</taxon>
        <taxon>Pseudomonadota</taxon>
        <taxon>Gammaproteobacteria</taxon>
        <taxon>Legionellales</taxon>
        <taxon>Legionellaceae</taxon>
        <taxon>Legionella</taxon>
    </lineage>
</organism>
<dbReference type="Pfam" id="PF10070">
    <property type="entry name" value="DabA"/>
    <property type="match status" value="2"/>
</dbReference>
<name>A0A0W0XKJ4_9GAMM</name>
<evidence type="ECO:0000256" key="4">
    <source>
        <dbReference type="ARBA" id="ARBA00022833"/>
    </source>
</evidence>
<evidence type="ECO:0000313" key="9">
    <source>
        <dbReference type="Proteomes" id="UP000054618"/>
    </source>
</evidence>
<dbReference type="Proteomes" id="UP000054618">
    <property type="component" value="Unassembled WGS sequence"/>
</dbReference>
<comment type="similarity">
    <text evidence="6">Belongs to the inorganic carbon transporter (TC 9.A.2) DabA family.</text>
</comment>
<keyword evidence="4 6" id="KW-0862">Zinc</keyword>
<dbReference type="PATRIC" id="fig|45073.5.peg.2832"/>
<dbReference type="GO" id="GO:0008270">
    <property type="term" value="F:zinc ion binding"/>
    <property type="evidence" value="ECO:0007669"/>
    <property type="project" value="UniProtKB-UniRule"/>
</dbReference>
<feature type="binding site" evidence="6">
    <location>
        <position position="478"/>
    </location>
    <ligand>
        <name>Zn(2+)</name>
        <dbReference type="ChEBI" id="CHEBI:29105"/>
    </ligand>
</feature>
<gene>
    <name evidence="6" type="primary">dabA</name>
    <name evidence="8" type="ORF">Lqui_2664</name>
</gene>
<keyword evidence="9" id="KW-1185">Reference proteome</keyword>
<comment type="subunit">
    <text evidence="6">Forms a complex with DabB.</text>
</comment>
<evidence type="ECO:0000256" key="5">
    <source>
        <dbReference type="ARBA" id="ARBA00023136"/>
    </source>
</evidence>
<comment type="cofactor">
    <cofactor evidence="6">
        <name>Zn(2+)</name>
        <dbReference type="ChEBI" id="CHEBI:29105"/>
    </cofactor>
</comment>
<evidence type="ECO:0000256" key="7">
    <source>
        <dbReference type="SAM" id="MobiDB-lite"/>
    </source>
</evidence>
<dbReference type="EMBL" id="LNYS01000025">
    <property type="protein sequence ID" value="KTD45193.1"/>
    <property type="molecule type" value="Genomic_DNA"/>
</dbReference>
<accession>A0A0W0XKJ4</accession>
<evidence type="ECO:0000256" key="1">
    <source>
        <dbReference type="ARBA" id="ARBA00022448"/>
    </source>
</evidence>
<feature type="region of interest" description="Disordered" evidence="7">
    <location>
        <begin position="1"/>
        <end position="20"/>
    </location>
</feature>
<feature type="binding site" evidence="6">
    <location>
        <position position="282"/>
    </location>
    <ligand>
        <name>Zn(2+)</name>
        <dbReference type="ChEBI" id="CHEBI:29105"/>
    </ligand>
</feature>
<feature type="binding site" evidence="6">
    <location>
        <position position="463"/>
    </location>
    <ligand>
        <name>Zn(2+)</name>
        <dbReference type="ChEBI" id="CHEBI:29105"/>
    </ligand>
</feature>
<evidence type="ECO:0000256" key="2">
    <source>
        <dbReference type="ARBA" id="ARBA00022475"/>
    </source>
</evidence>
<reference evidence="8 9" key="1">
    <citation type="submission" date="2015-11" db="EMBL/GenBank/DDBJ databases">
        <title>Genomic analysis of 38 Legionella species identifies large and diverse effector repertoires.</title>
        <authorList>
            <person name="Burstein D."/>
            <person name="Amaro F."/>
            <person name="Zusman T."/>
            <person name="Lifshitz Z."/>
            <person name="Cohen O."/>
            <person name="Gilbert J.A."/>
            <person name="Pupko T."/>
            <person name="Shuman H.A."/>
            <person name="Segal G."/>
        </authorList>
    </citation>
    <scope>NUCLEOTIDE SEQUENCE [LARGE SCALE GENOMIC DNA]</scope>
    <source>
        <strain evidence="8 9">CDC#1442-AUS-E</strain>
    </source>
</reference>
<dbReference type="GO" id="GO:0005886">
    <property type="term" value="C:plasma membrane"/>
    <property type="evidence" value="ECO:0007669"/>
    <property type="project" value="UniProtKB-SubCell"/>
</dbReference>
<keyword evidence="1 6" id="KW-0813">Transport</keyword>
<protein>
    <recommendedName>
        <fullName evidence="6">Probable inorganic carbon transporter subunit DabA</fullName>
    </recommendedName>
</protein>
<dbReference type="RefSeq" id="WP_058508731.1">
    <property type="nucleotide sequence ID" value="NZ_CAAAIK010000004.1"/>
</dbReference>
<dbReference type="AlphaFoldDB" id="A0A0W0XKJ4"/>
<proteinExistence type="inferred from homology"/>
<keyword evidence="3 6" id="KW-0479">Metal-binding</keyword>
<keyword evidence="2 6" id="KW-1003">Cell membrane</keyword>
<evidence type="ECO:0000256" key="3">
    <source>
        <dbReference type="ARBA" id="ARBA00022723"/>
    </source>
</evidence>
<keyword evidence="5 6" id="KW-0472">Membrane</keyword>
<dbReference type="InterPro" id="IPR018752">
    <property type="entry name" value="DabA"/>
</dbReference>
<comment type="subcellular location">
    <subcellularLocation>
        <location evidence="6">Cell membrane</location>
        <topology evidence="6">Peripheral membrane protein</topology>
    </subcellularLocation>
</comment>
<comment type="caution">
    <text evidence="8">The sequence shown here is derived from an EMBL/GenBank/DDBJ whole genome shotgun (WGS) entry which is preliminary data.</text>
</comment>
<sequence length="783" mass="88299">MTAAKISLKQNSATKETRNGDITFPHGKNKVLEIQTWVHNAAKCIAPVWPLETFIACNPLQGFEGQTFEDALAQVKGNFKRQRAERNLQLEDVNIQMIKWCGGFFDAGQGSIDMPFREKGFYFGFLKLAYFDKQVHQNKKEAKEFLQQLPESAEEAIRICLQRLHVPEGQEEAFLSKSLSYLPGWAGFVKWKTDWQSSKKQGETNVTLTDFLAVRLVLTCIFWPDAAKEKKSLGDGSLVKEVLAKLKSNENSYRQKLLSQLLPEVEKEKPPLARRNAQLVFCIDVRSEPFRRAIESLGNYETFGFAGFFGLPVRVDEFDSNRNKECCPVLLKPKYAVKEIPAANKDVFEHYQRGKAFIDRCKSLYTQLKYNVSTPFALVESLGLWCGLNMTVKSLSPELSNHAVSAIKSWLKPRMPTKVAYESGQTDAGQGLSLEEQINYAEMVLRLMGLTSGFAKLIILCGHGSTTENNPYASALDCGACGGNHGGLNARLLASILNKPEVRNGLEDRGMHIPLDTIFYGALHNTTTDCVELYSEEAVKTPVYPELLTQLQADLNEAKRITNQERGTKLQSSRPHKDIIRRSLDWSETRPEWGLARNAAFIVAPRHLTKNINLDGRCFLHSYRFEQDHDGTLLETILTAPMVVAEWINTQYLFSTLDNVAFGSGSKVTHNVVGTIGIMQGNGSDLMHGLPLQSVMSSDDKTYHEPQRLLTVIYAPKKMVSQVIEKQSILKTLFFNEWVHLVVIDPKSQSTYQLYPSGEWRLVELHPMNKIEVIVSDFNQTRV</sequence>
<dbReference type="PANTHER" id="PTHR38344:SF1">
    <property type="entry name" value="INORGANIC CARBON TRANSPORTER SUBUNIT DABA-RELATED"/>
    <property type="match status" value="1"/>
</dbReference>
<evidence type="ECO:0000313" key="8">
    <source>
        <dbReference type="EMBL" id="KTD45193.1"/>
    </source>
</evidence>
<comment type="function">
    <text evidence="6">Part of an energy-coupled inorganic carbon pump.</text>
</comment>
<feature type="binding site" evidence="6">
    <location>
        <position position="284"/>
    </location>
    <ligand>
        <name>Zn(2+)</name>
        <dbReference type="ChEBI" id="CHEBI:29105"/>
    </ligand>
</feature>
<dbReference type="HAMAP" id="MF_01871">
    <property type="entry name" value="DabA"/>
    <property type="match status" value="1"/>
</dbReference>
<evidence type="ECO:0000256" key="6">
    <source>
        <dbReference type="HAMAP-Rule" id="MF_01871"/>
    </source>
</evidence>
<dbReference type="PANTHER" id="PTHR38344">
    <property type="entry name" value="UPF0753 PROTEIN AQ_863"/>
    <property type="match status" value="1"/>
</dbReference>
<dbReference type="STRING" id="45073.Lqui_2664"/>